<dbReference type="InterPro" id="IPR027417">
    <property type="entry name" value="P-loop_NTPase"/>
</dbReference>
<dbReference type="EMBL" id="MHTV01000038">
    <property type="protein sequence ID" value="OHA66001.1"/>
    <property type="molecule type" value="Genomic_DNA"/>
</dbReference>
<dbReference type="PRINTS" id="PR00326">
    <property type="entry name" value="GTP1OBG"/>
</dbReference>
<dbReference type="Gene3D" id="2.70.210.12">
    <property type="entry name" value="GTP1/OBG domain"/>
    <property type="match status" value="1"/>
</dbReference>
<evidence type="ECO:0000256" key="4">
    <source>
        <dbReference type="ARBA" id="ARBA00022801"/>
    </source>
</evidence>
<dbReference type="CDD" id="cd01898">
    <property type="entry name" value="Obg"/>
    <property type="match status" value="1"/>
</dbReference>
<evidence type="ECO:0000256" key="6">
    <source>
        <dbReference type="ARBA" id="ARBA00023134"/>
    </source>
</evidence>
<feature type="binding site" evidence="7">
    <location>
        <begin position="299"/>
        <end position="301"/>
    </location>
    <ligand>
        <name>GTP</name>
        <dbReference type="ChEBI" id="CHEBI:37565"/>
    </ligand>
</feature>
<dbReference type="InterPro" id="IPR045086">
    <property type="entry name" value="OBG_GTPase"/>
</dbReference>
<feature type="binding site" evidence="7">
    <location>
        <position position="169"/>
    </location>
    <ligand>
        <name>Mg(2+)</name>
        <dbReference type="ChEBI" id="CHEBI:18420"/>
    </ligand>
</feature>
<dbReference type="Pfam" id="PF01018">
    <property type="entry name" value="GTP1_OBG"/>
    <property type="match status" value="1"/>
</dbReference>
<dbReference type="GO" id="GO:0042254">
    <property type="term" value="P:ribosome biogenesis"/>
    <property type="evidence" value="ECO:0007669"/>
    <property type="project" value="UniProtKB-UniRule"/>
</dbReference>
<dbReference type="PIRSF" id="PIRSF002401">
    <property type="entry name" value="GTP_bd_Obg/CgtA"/>
    <property type="match status" value="1"/>
</dbReference>
<dbReference type="InterPro" id="IPR014100">
    <property type="entry name" value="GTP-bd_Obg/CgtA"/>
</dbReference>
<dbReference type="Gene3D" id="3.40.50.300">
    <property type="entry name" value="P-loop containing nucleotide triphosphate hydrolases"/>
    <property type="match status" value="1"/>
</dbReference>
<feature type="domain" description="Obg" evidence="9">
    <location>
        <begin position="1"/>
        <end position="155"/>
    </location>
</feature>
<dbReference type="PANTHER" id="PTHR11702:SF31">
    <property type="entry name" value="MITOCHONDRIAL RIBOSOME-ASSOCIATED GTPASE 2"/>
    <property type="match status" value="1"/>
</dbReference>
<accession>A0A1G2R1Q4</accession>
<dbReference type="PROSITE" id="PS51710">
    <property type="entry name" value="G_OBG"/>
    <property type="match status" value="1"/>
</dbReference>
<sequence>MLIDDITIHVISGKGGDGLVAFNKTKLSLGPTGGSGGNGGNIFFEGVTDLSALNRLRYKKVFNAEGGKKGRPQLNDGTTGKELIIQVPVGTIVHNLNTGTAHEIVTSRERYLIARGGRGGKGNFHFRGPQNTSPKQFEQGRLGEEFDIRLELKLIADVGIIGLPNSGKSSLLNALTKAQSKVADYPFTTLEPHLGVYYGVILTDIPGLIEGASTGKGLGIKFLRHIERTKILFHLVSGDSSDIAKDYQTIRNELGSYSEALLAKEEFVFLTKSDILSPDEIKAKLLELQKLNPNAMAISIHEPLSLNQVAYLLNNIQQEK</sequence>
<feature type="domain" description="OBG-type G" evidence="8">
    <location>
        <begin position="156"/>
        <end position="320"/>
    </location>
</feature>
<dbReference type="EC" id="3.6.5.-" evidence="7"/>
<keyword evidence="2 7" id="KW-0963">Cytoplasm</keyword>
<dbReference type="InterPro" id="IPR006073">
    <property type="entry name" value="GTP-bd"/>
</dbReference>
<dbReference type="NCBIfam" id="NF008956">
    <property type="entry name" value="PRK12299.1"/>
    <property type="match status" value="1"/>
</dbReference>
<comment type="similarity">
    <text evidence="1 7">Belongs to the TRAFAC class OBG-HflX-like GTPase superfamily. OBG GTPase family.</text>
</comment>
<keyword evidence="3 7" id="KW-0547">Nucleotide-binding</keyword>
<dbReference type="GO" id="GO:0005525">
    <property type="term" value="F:GTP binding"/>
    <property type="evidence" value="ECO:0007669"/>
    <property type="project" value="UniProtKB-UniRule"/>
</dbReference>
<evidence type="ECO:0000256" key="7">
    <source>
        <dbReference type="HAMAP-Rule" id="MF_01454"/>
    </source>
</evidence>
<evidence type="ECO:0000256" key="1">
    <source>
        <dbReference type="ARBA" id="ARBA00007699"/>
    </source>
</evidence>
<dbReference type="HAMAP" id="MF_01454">
    <property type="entry name" value="GTPase_Obg"/>
    <property type="match status" value="1"/>
</dbReference>
<dbReference type="InterPro" id="IPR031167">
    <property type="entry name" value="G_OBG"/>
</dbReference>
<dbReference type="AlphaFoldDB" id="A0A1G2R1Q4"/>
<dbReference type="Proteomes" id="UP000178092">
    <property type="component" value="Unassembled WGS sequence"/>
</dbReference>
<dbReference type="GO" id="GO:0000287">
    <property type="term" value="F:magnesium ion binding"/>
    <property type="evidence" value="ECO:0007669"/>
    <property type="project" value="InterPro"/>
</dbReference>
<dbReference type="NCBIfam" id="TIGR02729">
    <property type="entry name" value="Obg_CgtA"/>
    <property type="match status" value="1"/>
</dbReference>
<dbReference type="SUPFAM" id="SSF52540">
    <property type="entry name" value="P-loop containing nucleoside triphosphate hydrolases"/>
    <property type="match status" value="1"/>
</dbReference>
<dbReference type="InterPro" id="IPR006169">
    <property type="entry name" value="GTP1_OBG_dom"/>
</dbReference>
<feature type="binding site" evidence="7">
    <location>
        <begin position="187"/>
        <end position="191"/>
    </location>
    <ligand>
        <name>GTP</name>
        <dbReference type="ChEBI" id="CHEBI:37565"/>
    </ligand>
</feature>
<evidence type="ECO:0000256" key="5">
    <source>
        <dbReference type="ARBA" id="ARBA00022842"/>
    </source>
</evidence>
<evidence type="ECO:0000256" key="2">
    <source>
        <dbReference type="ARBA" id="ARBA00022490"/>
    </source>
</evidence>
<dbReference type="SUPFAM" id="SSF82051">
    <property type="entry name" value="Obg GTP-binding protein N-terminal domain"/>
    <property type="match status" value="1"/>
</dbReference>
<dbReference type="GO" id="GO:0003924">
    <property type="term" value="F:GTPase activity"/>
    <property type="evidence" value="ECO:0007669"/>
    <property type="project" value="UniProtKB-UniRule"/>
</dbReference>
<name>A0A1G2R1Q4_9BACT</name>
<comment type="function">
    <text evidence="7">An essential GTPase which binds GTP, GDP and possibly (p)ppGpp with moderate affinity, with high nucleotide exchange rates and a fairly low GTP hydrolysis rate. Plays a role in control of the cell cycle, stress response, ribosome biogenesis and in those bacteria that undergo differentiation, in morphogenesis control.</text>
</comment>
<comment type="cofactor">
    <cofactor evidence="7">
        <name>Mg(2+)</name>
        <dbReference type="ChEBI" id="CHEBI:18420"/>
    </cofactor>
</comment>
<organism evidence="10 11">
    <name type="scientific">Candidatus Wildermuthbacteria bacterium RIFCSPHIGHO2_02_FULL_45_25</name>
    <dbReference type="NCBI Taxonomy" id="1802450"/>
    <lineage>
        <taxon>Bacteria</taxon>
        <taxon>Candidatus Wildermuthiibacteriota</taxon>
    </lineage>
</organism>
<feature type="binding site" evidence="7">
    <location>
        <position position="189"/>
    </location>
    <ligand>
        <name>Mg(2+)</name>
        <dbReference type="ChEBI" id="CHEBI:18420"/>
    </ligand>
</feature>
<comment type="subunit">
    <text evidence="7">Monomer.</text>
</comment>
<evidence type="ECO:0000256" key="3">
    <source>
        <dbReference type="ARBA" id="ARBA00022741"/>
    </source>
</evidence>
<dbReference type="GO" id="GO:0005737">
    <property type="term" value="C:cytoplasm"/>
    <property type="evidence" value="ECO:0007669"/>
    <property type="project" value="UniProtKB-SubCell"/>
</dbReference>
<evidence type="ECO:0000259" key="9">
    <source>
        <dbReference type="PROSITE" id="PS51883"/>
    </source>
</evidence>
<gene>
    <name evidence="7" type="primary">obg</name>
    <name evidence="10" type="ORF">A3C04_03855</name>
</gene>
<evidence type="ECO:0000259" key="8">
    <source>
        <dbReference type="PROSITE" id="PS51710"/>
    </source>
</evidence>
<comment type="subcellular location">
    <subcellularLocation>
        <location evidence="7">Cytoplasm</location>
    </subcellularLocation>
</comment>
<dbReference type="Pfam" id="PF01926">
    <property type="entry name" value="MMR_HSR1"/>
    <property type="match status" value="1"/>
</dbReference>
<proteinExistence type="inferred from homology"/>
<feature type="binding site" evidence="7">
    <location>
        <begin position="204"/>
        <end position="207"/>
    </location>
    <ligand>
        <name>GTP</name>
        <dbReference type="ChEBI" id="CHEBI:37565"/>
    </ligand>
</feature>
<dbReference type="InterPro" id="IPR036726">
    <property type="entry name" value="GTP1_OBG_dom_sf"/>
</dbReference>
<dbReference type="FunFam" id="2.70.210.12:FF:000001">
    <property type="entry name" value="GTPase Obg"/>
    <property type="match status" value="1"/>
</dbReference>
<feature type="binding site" evidence="7">
    <location>
        <begin position="271"/>
        <end position="274"/>
    </location>
    <ligand>
        <name>GTP</name>
        <dbReference type="ChEBI" id="CHEBI:37565"/>
    </ligand>
</feature>
<feature type="binding site" evidence="7">
    <location>
        <begin position="162"/>
        <end position="169"/>
    </location>
    <ligand>
        <name>GTP</name>
        <dbReference type="ChEBI" id="CHEBI:37565"/>
    </ligand>
</feature>
<protein>
    <recommendedName>
        <fullName evidence="7">GTPase Obg</fullName>
        <ecNumber evidence="7">3.6.5.-</ecNumber>
    </recommendedName>
    <alternativeName>
        <fullName evidence="7">GTP-binding protein Obg</fullName>
    </alternativeName>
</protein>
<comment type="caution">
    <text evidence="10">The sequence shown here is derived from an EMBL/GenBank/DDBJ whole genome shotgun (WGS) entry which is preliminary data.</text>
</comment>
<keyword evidence="7" id="KW-0479">Metal-binding</keyword>
<keyword evidence="6 7" id="KW-0342">GTP-binding</keyword>
<keyword evidence="4 7" id="KW-0378">Hydrolase</keyword>
<reference evidence="10 11" key="1">
    <citation type="journal article" date="2016" name="Nat. Commun.">
        <title>Thousands of microbial genomes shed light on interconnected biogeochemical processes in an aquifer system.</title>
        <authorList>
            <person name="Anantharaman K."/>
            <person name="Brown C.T."/>
            <person name="Hug L.A."/>
            <person name="Sharon I."/>
            <person name="Castelle C.J."/>
            <person name="Probst A.J."/>
            <person name="Thomas B.C."/>
            <person name="Singh A."/>
            <person name="Wilkins M.J."/>
            <person name="Karaoz U."/>
            <person name="Brodie E.L."/>
            <person name="Williams K.H."/>
            <person name="Hubbard S.S."/>
            <person name="Banfield J.F."/>
        </authorList>
    </citation>
    <scope>NUCLEOTIDE SEQUENCE [LARGE SCALE GENOMIC DNA]</scope>
</reference>
<evidence type="ECO:0000313" key="11">
    <source>
        <dbReference type="Proteomes" id="UP000178092"/>
    </source>
</evidence>
<dbReference type="PROSITE" id="PS00905">
    <property type="entry name" value="GTP1_OBG"/>
    <property type="match status" value="1"/>
</dbReference>
<keyword evidence="5 7" id="KW-0460">Magnesium</keyword>
<evidence type="ECO:0000313" key="10">
    <source>
        <dbReference type="EMBL" id="OHA66001.1"/>
    </source>
</evidence>
<dbReference type="PANTHER" id="PTHR11702">
    <property type="entry name" value="DEVELOPMENTALLY REGULATED GTP-BINDING PROTEIN-RELATED"/>
    <property type="match status" value="1"/>
</dbReference>
<dbReference type="InterPro" id="IPR006074">
    <property type="entry name" value="GTP1-OBG_CS"/>
</dbReference>
<dbReference type="PROSITE" id="PS51883">
    <property type="entry name" value="OBG"/>
    <property type="match status" value="1"/>
</dbReference>